<name>A0ABW3ES39_9ACTN</name>
<feature type="region of interest" description="Disordered" evidence="6">
    <location>
        <begin position="414"/>
        <end position="463"/>
    </location>
</feature>
<feature type="region of interest" description="Disordered" evidence="6">
    <location>
        <begin position="294"/>
        <end position="386"/>
    </location>
</feature>
<dbReference type="Gene3D" id="1.10.510.10">
    <property type="entry name" value="Transferase(Phosphotransferase) domain 1"/>
    <property type="match status" value="1"/>
</dbReference>
<sequence>MEELHTDDPRQVGAYQLLARLGAGGMGSVFLGRAPSGRTVAVKFVHAELARDADFRRRFRQEVEAARRVSGPWTAPVLDADTDSETPWVATGYVAGPTLQETVAELYGPLPEHSVRALAAGLAEALREIHDRGLIHRDLKPSNVMLTLDGPRVIDFGIARATDGTMITRTGAVVGTPGFMSPEQVRGERVTAAGDVFSLGAVLAYAATGRQPFDTGEASVPALLYRVATEPPNLDGMTGELRDLAERCMAKDPGGRPSPAEIAAAMEATESGSWLPGALVEHVGRRAVQLLELERGDDPPAPGPTTAEPATPAPTTPAPEMRSQEPPPGSPWVHGGPGHGAMHPGTPPPGAVPPGTPPPGTYPPGTYPPGAYPPGTHPPGPVRHRRRNPAAVPLAIAGAAVIVTLIVLLSKSFSGSDDEAGPSSAGATTGSVPRAGGNGEPSGGASSPPASSPPASDDEDAGAVEAGPVPAAFIGTWEGEVSGDQTRRMVIEQGEKGTDIVTTRTTGPNGYCEGKGKMVAAAPNVLEVTTRVTKSVPSDLCASVGRQSLVLQDDGTLKWKRSKPSLFGGGPYTLHKIGG</sequence>
<keyword evidence="4 5" id="KW-0067">ATP-binding</keyword>
<gene>
    <name evidence="8" type="ORF">ACFQ11_18695</name>
</gene>
<dbReference type="EMBL" id="JBHTJA010000035">
    <property type="protein sequence ID" value="MFD0902435.1"/>
    <property type="molecule type" value="Genomic_DNA"/>
</dbReference>
<feature type="compositionally biased region" description="Low complexity" evidence="6">
    <location>
        <begin position="443"/>
        <end position="455"/>
    </location>
</feature>
<dbReference type="Proteomes" id="UP001596972">
    <property type="component" value="Unassembled WGS sequence"/>
</dbReference>
<dbReference type="InterPro" id="IPR008271">
    <property type="entry name" value="Ser/Thr_kinase_AS"/>
</dbReference>
<dbReference type="InterPro" id="IPR000719">
    <property type="entry name" value="Prot_kinase_dom"/>
</dbReference>
<evidence type="ECO:0000256" key="3">
    <source>
        <dbReference type="ARBA" id="ARBA00022777"/>
    </source>
</evidence>
<dbReference type="CDD" id="cd14014">
    <property type="entry name" value="STKc_PknB_like"/>
    <property type="match status" value="1"/>
</dbReference>
<protein>
    <submittedName>
        <fullName evidence="8">Serine/threonine-protein kinase</fullName>
        <ecNumber evidence="8">2.7.11.1</ecNumber>
    </submittedName>
</protein>
<evidence type="ECO:0000256" key="1">
    <source>
        <dbReference type="ARBA" id="ARBA00022679"/>
    </source>
</evidence>
<evidence type="ECO:0000313" key="8">
    <source>
        <dbReference type="EMBL" id="MFD0902435.1"/>
    </source>
</evidence>
<keyword evidence="3 8" id="KW-0418">Kinase</keyword>
<keyword evidence="2 5" id="KW-0547">Nucleotide-binding</keyword>
<dbReference type="PROSITE" id="PS00108">
    <property type="entry name" value="PROTEIN_KINASE_ST"/>
    <property type="match status" value="1"/>
</dbReference>
<evidence type="ECO:0000256" key="4">
    <source>
        <dbReference type="ARBA" id="ARBA00022840"/>
    </source>
</evidence>
<dbReference type="EC" id="2.7.11.1" evidence="8"/>
<keyword evidence="1 8" id="KW-0808">Transferase</keyword>
<comment type="caution">
    <text evidence="8">The sequence shown here is derived from an EMBL/GenBank/DDBJ whole genome shotgun (WGS) entry which is preliminary data.</text>
</comment>
<evidence type="ECO:0000259" key="7">
    <source>
        <dbReference type="PROSITE" id="PS50011"/>
    </source>
</evidence>
<dbReference type="Gene3D" id="3.30.200.20">
    <property type="entry name" value="Phosphorylase Kinase, domain 1"/>
    <property type="match status" value="1"/>
</dbReference>
<dbReference type="InterPro" id="IPR017441">
    <property type="entry name" value="Protein_kinase_ATP_BS"/>
</dbReference>
<feature type="domain" description="Protein kinase" evidence="7">
    <location>
        <begin position="15"/>
        <end position="275"/>
    </location>
</feature>
<dbReference type="PROSITE" id="PS00107">
    <property type="entry name" value="PROTEIN_KINASE_ATP"/>
    <property type="match status" value="1"/>
</dbReference>
<dbReference type="PANTHER" id="PTHR43289:SF34">
    <property type="entry name" value="SERINE_THREONINE-PROTEIN KINASE YBDM-RELATED"/>
    <property type="match status" value="1"/>
</dbReference>
<dbReference type="RefSeq" id="WP_378300214.1">
    <property type="nucleotide sequence ID" value="NZ_JBHTJA010000035.1"/>
</dbReference>
<proteinExistence type="predicted"/>
<organism evidence="8 9">
    <name type="scientific">Actinomadura sediminis</name>
    <dbReference type="NCBI Taxonomy" id="1038904"/>
    <lineage>
        <taxon>Bacteria</taxon>
        <taxon>Bacillati</taxon>
        <taxon>Actinomycetota</taxon>
        <taxon>Actinomycetes</taxon>
        <taxon>Streptosporangiales</taxon>
        <taxon>Thermomonosporaceae</taxon>
        <taxon>Actinomadura</taxon>
    </lineage>
</organism>
<dbReference type="InterPro" id="IPR011009">
    <property type="entry name" value="Kinase-like_dom_sf"/>
</dbReference>
<reference evidence="9" key="1">
    <citation type="journal article" date="2019" name="Int. J. Syst. Evol. Microbiol.">
        <title>The Global Catalogue of Microorganisms (GCM) 10K type strain sequencing project: providing services to taxonomists for standard genome sequencing and annotation.</title>
        <authorList>
            <consortium name="The Broad Institute Genomics Platform"/>
            <consortium name="The Broad Institute Genome Sequencing Center for Infectious Disease"/>
            <person name="Wu L."/>
            <person name="Ma J."/>
        </authorList>
    </citation>
    <scope>NUCLEOTIDE SEQUENCE [LARGE SCALE GENOMIC DNA]</scope>
    <source>
        <strain evidence="9">JCM 31202</strain>
    </source>
</reference>
<keyword evidence="9" id="KW-1185">Reference proteome</keyword>
<accession>A0ABW3ES39</accession>
<evidence type="ECO:0000256" key="6">
    <source>
        <dbReference type="SAM" id="MobiDB-lite"/>
    </source>
</evidence>
<feature type="binding site" evidence="5">
    <location>
        <position position="43"/>
    </location>
    <ligand>
        <name>ATP</name>
        <dbReference type="ChEBI" id="CHEBI:30616"/>
    </ligand>
</feature>
<dbReference type="PROSITE" id="PS50011">
    <property type="entry name" value="PROTEIN_KINASE_DOM"/>
    <property type="match status" value="1"/>
</dbReference>
<dbReference type="SUPFAM" id="SSF56112">
    <property type="entry name" value="Protein kinase-like (PK-like)"/>
    <property type="match status" value="1"/>
</dbReference>
<dbReference type="Pfam" id="PF00069">
    <property type="entry name" value="Pkinase"/>
    <property type="match status" value="1"/>
</dbReference>
<feature type="compositionally biased region" description="Pro residues" evidence="6">
    <location>
        <begin position="345"/>
        <end position="381"/>
    </location>
</feature>
<dbReference type="GO" id="GO:0004674">
    <property type="term" value="F:protein serine/threonine kinase activity"/>
    <property type="evidence" value="ECO:0007669"/>
    <property type="project" value="UniProtKB-EC"/>
</dbReference>
<evidence type="ECO:0000313" key="9">
    <source>
        <dbReference type="Proteomes" id="UP001596972"/>
    </source>
</evidence>
<dbReference type="PANTHER" id="PTHR43289">
    <property type="entry name" value="MITOGEN-ACTIVATED PROTEIN KINASE KINASE KINASE 20-RELATED"/>
    <property type="match status" value="1"/>
</dbReference>
<evidence type="ECO:0000256" key="2">
    <source>
        <dbReference type="ARBA" id="ARBA00022741"/>
    </source>
</evidence>
<evidence type="ECO:0000256" key="5">
    <source>
        <dbReference type="PROSITE-ProRule" id="PRU10141"/>
    </source>
</evidence>
<dbReference type="SMART" id="SM00220">
    <property type="entry name" value="S_TKc"/>
    <property type="match status" value="1"/>
</dbReference>